<sequence>MPSTAVQTNDSAQLAHIETVRHRFDDAMERCGVSTVVIDSGPVHQRFLDDIAYPFKVNPLFNYWAPLTRHPGSYLVYQAGQRPRLLLHAPNDFWHKTPEAPEGDWTGAFEIELYEDSSEIDKQLVALRHPVYLGEAPPAALGECRRNPEDLLNHLHYYRAWKTDYEIQCMREANRLGAQAHQAAARAFREGASEFEIHQAFCTACSHTQAELPYPAIIALNENGSTLHYDHLERQAPAEARSFLIDAGAAFKGYASDITRTWSGGDADFSRLIDEMDALQRGLCEQLRPGISFGDLHDQTHRALSRLLADWSFITVSAEEAFESGLTRKFFPHGLGHLIGLQVHDVGGHMAGPDGSREPPPAAHPHLRTTRKLDAGQSLTVEPGLYFIDKLLDPIRESEEGKAINWTQVDRFRPFGGIRIEDDVVVTADGHENMTRNAFDKL</sequence>
<dbReference type="PANTHER" id="PTHR43226">
    <property type="entry name" value="XAA-PRO AMINOPEPTIDASE 3"/>
    <property type="match status" value="1"/>
</dbReference>
<dbReference type="InterPro" id="IPR036005">
    <property type="entry name" value="Creatinase/aminopeptidase-like"/>
</dbReference>
<dbReference type="Pfam" id="PF00557">
    <property type="entry name" value="Peptidase_M24"/>
    <property type="match status" value="1"/>
</dbReference>
<dbReference type="InterPro" id="IPR001131">
    <property type="entry name" value="Peptidase_M24B_aminopep-P_CS"/>
</dbReference>
<dbReference type="InterPro" id="IPR048819">
    <property type="entry name" value="PepQ_N"/>
</dbReference>
<comment type="function">
    <text evidence="7">Splits dipeptides with a prolyl residue in the C-terminal position.</text>
</comment>
<evidence type="ECO:0000256" key="2">
    <source>
        <dbReference type="ARBA" id="ARBA00022723"/>
    </source>
</evidence>
<evidence type="ECO:0000259" key="8">
    <source>
        <dbReference type="Pfam" id="PF00557"/>
    </source>
</evidence>
<name>A0AAP6JEC8_9GAMM</name>
<evidence type="ECO:0000256" key="3">
    <source>
        <dbReference type="ARBA" id="ARBA00022801"/>
    </source>
</evidence>
<dbReference type="HAMAP" id="MF_01279">
    <property type="entry name" value="X_Pro_dipeptid"/>
    <property type="match status" value="1"/>
</dbReference>
<dbReference type="EC" id="3.4.13.9" evidence="7"/>
<gene>
    <name evidence="7 10" type="primary">pepQ</name>
    <name evidence="10" type="ORF">VCB98_06375</name>
</gene>
<dbReference type="GO" id="GO:0016795">
    <property type="term" value="F:phosphoric triester hydrolase activity"/>
    <property type="evidence" value="ECO:0007669"/>
    <property type="project" value="InterPro"/>
</dbReference>
<evidence type="ECO:0000313" key="10">
    <source>
        <dbReference type="EMBL" id="MEA5445441.1"/>
    </source>
</evidence>
<dbReference type="GO" id="GO:0102009">
    <property type="term" value="F:proline dipeptidase activity"/>
    <property type="evidence" value="ECO:0007669"/>
    <property type="project" value="UniProtKB-EC"/>
</dbReference>
<protein>
    <recommendedName>
        <fullName evidence="7">Xaa-Pro dipeptidase</fullName>
        <shortName evidence="7">X-Pro dipeptidase</shortName>
        <ecNumber evidence="7">3.4.13.9</ecNumber>
    </recommendedName>
    <alternativeName>
        <fullName evidence="7">Imidodipeptidase</fullName>
    </alternativeName>
    <alternativeName>
        <fullName evidence="7">Proline dipeptidase</fullName>
        <shortName evidence="7">Prolidase</shortName>
    </alternativeName>
</protein>
<feature type="binding site" evidence="7">
    <location>
        <position position="337"/>
    </location>
    <ligand>
        <name>Mn(2+)</name>
        <dbReference type="ChEBI" id="CHEBI:29035"/>
        <label>1</label>
    </ligand>
</feature>
<evidence type="ECO:0000256" key="1">
    <source>
        <dbReference type="ARBA" id="ARBA00022670"/>
    </source>
</evidence>
<dbReference type="Gene3D" id="3.90.230.10">
    <property type="entry name" value="Creatinase/methionine aminopeptidase superfamily"/>
    <property type="match status" value="1"/>
</dbReference>
<evidence type="ECO:0000256" key="7">
    <source>
        <dbReference type="HAMAP-Rule" id="MF_01279"/>
    </source>
</evidence>
<feature type="binding site" evidence="7">
    <location>
        <position position="246"/>
    </location>
    <ligand>
        <name>Mn(2+)</name>
        <dbReference type="ChEBI" id="CHEBI:29035"/>
        <label>2</label>
    </ligand>
</feature>
<dbReference type="PANTHER" id="PTHR43226:SF8">
    <property type="entry name" value="XAA-PRO DIPEPTIDASE"/>
    <property type="match status" value="1"/>
</dbReference>
<dbReference type="RefSeq" id="WP_346051070.1">
    <property type="nucleotide sequence ID" value="NZ_JAYGII010000010.1"/>
</dbReference>
<keyword evidence="6 7" id="KW-0464">Manganese</keyword>
<dbReference type="EMBL" id="JAYGII010000010">
    <property type="protein sequence ID" value="MEA5445441.1"/>
    <property type="molecule type" value="Genomic_DNA"/>
</dbReference>
<feature type="binding site" evidence="7">
    <location>
        <position position="257"/>
    </location>
    <ligand>
        <name>Mn(2+)</name>
        <dbReference type="ChEBI" id="CHEBI:29035"/>
        <label>1</label>
    </ligand>
</feature>
<feature type="binding site" evidence="7">
    <location>
        <position position="421"/>
    </location>
    <ligand>
        <name>Mn(2+)</name>
        <dbReference type="ChEBI" id="CHEBI:29035"/>
        <label>1</label>
    </ligand>
</feature>
<dbReference type="Gene3D" id="3.40.350.10">
    <property type="entry name" value="Creatinase/prolidase N-terminal domain"/>
    <property type="match status" value="1"/>
</dbReference>
<feature type="domain" description="Xaa-Pro dipeptidase N-terminal" evidence="9">
    <location>
        <begin position="15"/>
        <end position="157"/>
    </location>
</feature>
<evidence type="ECO:0000259" key="9">
    <source>
        <dbReference type="Pfam" id="PF21216"/>
    </source>
</evidence>
<comment type="similarity">
    <text evidence="7">Belongs to the peptidase M24B family. Bacterial-type prolidase subfamily.</text>
</comment>
<evidence type="ECO:0000313" key="11">
    <source>
        <dbReference type="Proteomes" id="UP001302316"/>
    </source>
</evidence>
<accession>A0AAP6JEC8</accession>
<dbReference type="Proteomes" id="UP001302316">
    <property type="component" value="Unassembled WGS sequence"/>
</dbReference>
<organism evidence="10 11">
    <name type="scientific">Natronospira elongata</name>
    <dbReference type="NCBI Taxonomy" id="3110268"/>
    <lineage>
        <taxon>Bacteria</taxon>
        <taxon>Pseudomonadati</taxon>
        <taxon>Pseudomonadota</taxon>
        <taxon>Gammaproteobacteria</taxon>
        <taxon>Natronospirales</taxon>
        <taxon>Natronospiraceae</taxon>
        <taxon>Natronospira</taxon>
    </lineage>
</organism>
<dbReference type="InterPro" id="IPR052433">
    <property type="entry name" value="X-Pro_dipept-like"/>
</dbReference>
<evidence type="ECO:0000256" key="5">
    <source>
        <dbReference type="ARBA" id="ARBA00023049"/>
    </source>
</evidence>
<keyword evidence="1 7" id="KW-0645">Protease</keyword>
<dbReference type="GO" id="GO:0008235">
    <property type="term" value="F:metalloexopeptidase activity"/>
    <property type="evidence" value="ECO:0007669"/>
    <property type="project" value="UniProtKB-UniRule"/>
</dbReference>
<dbReference type="GO" id="GO:0006508">
    <property type="term" value="P:proteolysis"/>
    <property type="evidence" value="ECO:0007669"/>
    <property type="project" value="UniProtKB-KW"/>
</dbReference>
<feature type="domain" description="Peptidase M24" evidence="8">
    <location>
        <begin position="168"/>
        <end position="428"/>
    </location>
</feature>
<feature type="binding site" evidence="7">
    <location>
        <position position="382"/>
    </location>
    <ligand>
        <name>Mn(2+)</name>
        <dbReference type="ChEBI" id="CHEBI:29035"/>
        <label>1</label>
    </ligand>
</feature>
<dbReference type="PROSITE" id="PS00491">
    <property type="entry name" value="PROLINE_PEPTIDASE"/>
    <property type="match status" value="1"/>
</dbReference>
<feature type="binding site" evidence="7">
    <location>
        <position position="257"/>
    </location>
    <ligand>
        <name>Mn(2+)</name>
        <dbReference type="ChEBI" id="CHEBI:29035"/>
        <label>2</label>
    </ligand>
</feature>
<keyword evidence="2 7" id="KW-0479">Metal-binding</keyword>
<dbReference type="GO" id="GO:0004177">
    <property type="term" value="F:aminopeptidase activity"/>
    <property type="evidence" value="ECO:0007669"/>
    <property type="project" value="TreeGrafter"/>
</dbReference>
<keyword evidence="11" id="KW-1185">Reference proteome</keyword>
<keyword evidence="3 7" id="KW-0378">Hydrolase</keyword>
<dbReference type="InterPro" id="IPR029149">
    <property type="entry name" value="Creatin/AminoP/Spt16_N"/>
</dbReference>
<reference evidence="10 11" key="1">
    <citation type="submission" date="2023-12" db="EMBL/GenBank/DDBJ databases">
        <title>Whole-genome sequencing of halo(alkali)philic microorganisms from hypersaline lakes.</title>
        <authorList>
            <person name="Sorokin D.Y."/>
            <person name="Merkel A.Y."/>
            <person name="Messina E."/>
            <person name="Yakimov M."/>
        </authorList>
    </citation>
    <scope>NUCLEOTIDE SEQUENCE [LARGE SCALE GENOMIC DNA]</scope>
    <source>
        <strain evidence="10 11">AB-CW1</strain>
    </source>
</reference>
<comment type="cofactor">
    <cofactor evidence="7">
        <name>Mn(2+)</name>
        <dbReference type="ChEBI" id="CHEBI:29035"/>
    </cofactor>
    <text evidence="7">Binds 2 manganese ions per subunit.</text>
</comment>
<feature type="binding site" evidence="7">
    <location>
        <position position="421"/>
    </location>
    <ligand>
        <name>Mn(2+)</name>
        <dbReference type="ChEBI" id="CHEBI:29035"/>
        <label>2</label>
    </ligand>
</feature>
<dbReference type="InterPro" id="IPR000994">
    <property type="entry name" value="Pept_M24"/>
</dbReference>
<evidence type="ECO:0000256" key="4">
    <source>
        <dbReference type="ARBA" id="ARBA00022997"/>
    </source>
</evidence>
<dbReference type="InterPro" id="IPR022846">
    <property type="entry name" value="X_Pro_dipept"/>
</dbReference>
<dbReference type="AlphaFoldDB" id="A0AAP6JEC8"/>
<keyword evidence="4 7" id="KW-0224">Dipeptidase</keyword>
<dbReference type="NCBIfam" id="NF010133">
    <property type="entry name" value="PRK13607.1"/>
    <property type="match status" value="1"/>
</dbReference>
<evidence type="ECO:0000256" key="6">
    <source>
        <dbReference type="ARBA" id="ARBA00023211"/>
    </source>
</evidence>
<comment type="caution">
    <text evidence="10">The sequence shown here is derived from an EMBL/GenBank/DDBJ whole genome shotgun (WGS) entry which is preliminary data.</text>
</comment>
<proteinExistence type="inferred from homology"/>
<dbReference type="SUPFAM" id="SSF55920">
    <property type="entry name" value="Creatinase/aminopeptidase"/>
    <property type="match status" value="1"/>
</dbReference>
<dbReference type="GO" id="GO:0005829">
    <property type="term" value="C:cytosol"/>
    <property type="evidence" value="ECO:0007669"/>
    <property type="project" value="TreeGrafter"/>
</dbReference>
<dbReference type="GO" id="GO:0046872">
    <property type="term" value="F:metal ion binding"/>
    <property type="evidence" value="ECO:0007669"/>
    <property type="project" value="UniProtKB-KW"/>
</dbReference>
<keyword evidence="5 7" id="KW-0482">Metalloprotease</keyword>
<comment type="catalytic activity">
    <reaction evidence="7">
        <text>Xaa-L-Pro dipeptide + H2O = an L-alpha-amino acid + L-proline</text>
        <dbReference type="Rhea" id="RHEA:76407"/>
        <dbReference type="ChEBI" id="CHEBI:15377"/>
        <dbReference type="ChEBI" id="CHEBI:59869"/>
        <dbReference type="ChEBI" id="CHEBI:60039"/>
        <dbReference type="ChEBI" id="CHEBI:195196"/>
        <dbReference type="EC" id="3.4.13.9"/>
    </reaction>
</comment>
<dbReference type="Pfam" id="PF21216">
    <property type="entry name" value="PepQ_N"/>
    <property type="match status" value="1"/>
</dbReference>